<dbReference type="Proteomes" id="UP000767334">
    <property type="component" value="Unassembled WGS sequence"/>
</dbReference>
<keyword evidence="3" id="KW-1185">Reference proteome</keyword>
<dbReference type="RefSeq" id="WP_133015592.1">
    <property type="nucleotide sequence ID" value="NZ_JACJLL010000003.1"/>
</dbReference>
<protein>
    <recommendedName>
        <fullName evidence="4">DUF3139 domain-containing protein</fullName>
    </recommendedName>
</protein>
<accession>A0ABS2FC91</accession>
<reference evidence="2 3" key="1">
    <citation type="journal article" date="2021" name="Sci. Rep.">
        <title>The distribution of antibiotic resistance genes in chicken gut microbiota commensals.</title>
        <authorList>
            <person name="Juricova H."/>
            <person name="Matiasovicova J."/>
            <person name="Kubasova T."/>
            <person name="Cejkova D."/>
            <person name="Rychlik I."/>
        </authorList>
    </citation>
    <scope>NUCLEOTIDE SEQUENCE [LARGE SCALE GENOMIC DNA]</scope>
    <source>
        <strain evidence="2 3">An435</strain>
    </source>
</reference>
<keyword evidence="1" id="KW-0472">Membrane</keyword>
<gene>
    <name evidence="2" type="ORF">H6A19_00995</name>
</gene>
<comment type="caution">
    <text evidence="2">The sequence shown here is derived from an EMBL/GenBank/DDBJ whole genome shotgun (WGS) entry which is preliminary data.</text>
</comment>
<sequence>MNTVSAVKKQNLLKINHKKKKIQRNRKIIVISILLLTLFIIGTSIKNMYVSYRCSNFIYSVDYYFTHWKDKSLRLIEVESMSVISKIDNTIEIEAYGFAYEKPYKKTYLIGTFTEDDKGRWHMTSVKIKDETSAIETEENITSE</sequence>
<organism evidence="2 3">
    <name type="scientific">Clostridium saudiense</name>
    <dbReference type="NCBI Taxonomy" id="1414720"/>
    <lineage>
        <taxon>Bacteria</taxon>
        <taxon>Bacillati</taxon>
        <taxon>Bacillota</taxon>
        <taxon>Clostridia</taxon>
        <taxon>Eubacteriales</taxon>
        <taxon>Clostridiaceae</taxon>
        <taxon>Clostridium</taxon>
    </lineage>
</organism>
<feature type="transmembrane region" description="Helical" evidence="1">
    <location>
        <begin position="28"/>
        <end position="45"/>
    </location>
</feature>
<keyword evidence="1" id="KW-1133">Transmembrane helix</keyword>
<evidence type="ECO:0000313" key="2">
    <source>
        <dbReference type="EMBL" id="MBM6817926.1"/>
    </source>
</evidence>
<keyword evidence="1" id="KW-0812">Transmembrane</keyword>
<evidence type="ECO:0000256" key="1">
    <source>
        <dbReference type="SAM" id="Phobius"/>
    </source>
</evidence>
<name>A0ABS2FC91_9CLOT</name>
<evidence type="ECO:0000313" key="3">
    <source>
        <dbReference type="Proteomes" id="UP000767334"/>
    </source>
</evidence>
<evidence type="ECO:0008006" key="4">
    <source>
        <dbReference type="Google" id="ProtNLM"/>
    </source>
</evidence>
<proteinExistence type="predicted"/>
<dbReference type="EMBL" id="JACJLL010000003">
    <property type="protein sequence ID" value="MBM6817926.1"/>
    <property type="molecule type" value="Genomic_DNA"/>
</dbReference>